<dbReference type="PANTHER" id="PTHR43134">
    <property type="entry name" value="SIGNAL RECOGNITION PARTICLE RECEPTOR SUBUNIT ALPHA"/>
    <property type="match status" value="1"/>
</dbReference>
<dbReference type="Gene3D" id="1.20.120.1380">
    <property type="entry name" value="Flagellar FlhF biosynthesis protein, N domain"/>
    <property type="match status" value="1"/>
</dbReference>
<keyword evidence="7" id="KW-1005">Bacterial flagellum biogenesis</keyword>
<evidence type="ECO:0000256" key="5">
    <source>
        <dbReference type="ARBA" id="ARBA00022475"/>
    </source>
</evidence>
<keyword evidence="6" id="KW-0547">Nucleotide-binding</keyword>
<dbReference type="CDD" id="cd17873">
    <property type="entry name" value="FlhF"/>
    <property type="match status" value="1"/>
</dbReference>
<dbReference type="InterPro" id="IPR027417">
    <property type="entry name" value="P-loop_NTPase"/>
</dbReference>
<evidence type="ECO:0000256" key="9">
    <source>
        <dbReference type="ARBA" id="ARBA00023134"/>
    </source>
</evidence>
<dbReference type="Pfam" id="PF00448">
    <property type="entry name" value="SRP54"/>
    <property type="match status" value="1"/>
</dbReference>
<dbReference type="InterPro" id="IPR003593">
    <property type="entry name" value="AAA+_ATPase"/>
</dbReference>
<comment type="function">
    <text evidence="12">Necessary for flagellar biosynthesis. May be involved in translocation of the flagellum.</text>
</comment>
<organism evidence="16 17">
    <name type="scientific">Treponema porcinum</name>
    <dbReference type="NCBI Taxonomy" id="261392"/>
    <lineage>
        <taxon>Bacteria</taxon>
        <taxon>Pseudomonadati</taxon>
        <taxon>Spirochaetota</taxon>
        <taxon>Spirochaetia</taxon>
        <taxon>Spirochaetales</taxon>
        <taxon>Treponemataceae</taxon>
        <taxon>Treponema</taxon>
    </lineage>
</organism>
<comment type="similarity">
    <text evidence="2">Belongs to the GTP-binding SRP family.</text>
</comment>
<keyword evidence="17" id="KW-1185">Reference proteome</keyword>
<keyword evidence="16" id="KW-0282">Flagellum</keyword>
<reference evidence="16 17" key="1">
    <citation type="submission" date="2017-02" db="EMBL/GenBank/DDBJ databases">
        <authorList>
            <person name="Peterson S.W."/>
        </authorList>
    </citation>
    <scope>NUCLEOTIDE SEQUENCE [LARGE SCALE GENOMIC DNA]</scope>
    <source>
        <strain evidence="16 17">ATCC BAA-908</strain>
    </source>
</reference>
<dbReference type="GO" id="GO:0005525">
    <property type="term" value="F:GTP binding"/>
    <property type="evidence" value="ECO:0007669"/>
    <property type="project" value="UniProtKB-KW"/>
</dbReference>
<feature type="domain" description="SRP54-type proteins GTP-binding" evidence="15">
    <location>
        <begin position="207"/>
        <end position="405"/>
    </location>
</feature>
<sequence length="426" mass="48042">MMNNDKGETVLTIRAKNIEEARAQLWNEYGNDYSIISKRSIPQTGLWGLIRQKEIIEVSYIVKNRNSAVPPQADRLFAPSVDETGIAKNDDFLRNRDEILKKNTGSVENAIVSTQISNLSKQIEELAERVKSGTAVAGSDIHPSIQRIQELLGDNEFTFGYIQEITEKLKKTFPWDDLEDFSKVQRAVVDWIGESISIAPEKVHRKPHVVILVGPTGVGKTTTLVKLATMFMRAAKKNNKTLNFCFITTDTMRVGAMEQLSRFGEVIGKNVLKAQTNEDVQKLYEEYKDYSDAIFIDTGGYGPNDAQHLADMKTMLSVQGMNPDVYLTVTASTKARDLNTIMQNYEPFGYQSVIITKCDESEQYGNVISVLHERHKSISYITNGQKITQTIAKADVVEFLKRLEGFAIDRVHIEDKFNKDDILGEQ</sequence>
<dbReference type="GeneID" id="78317133"/>
<dbReference type="SMART" id="SM00962">
    <property type="entry name" value="SRP54"/>
    <property type="match status" value="1"/>
</dbReference>
<dbReference type="Proteomes" id="UP000190423">
    <property type="component" value="Unassembled WGS sequence"/>
</dbReference>
<dbReference type="Gene3D" id="3.40.50.300">
    <property type="entry name" value="P-loop containing nucleotide triphosphate hydrolases"/>
    <property type="match status" value="1"/>
</dbReference>
<feature type="domain" description="AAA+ ATPase" evidence="14">
    <location>
        <begin position="206"/>
        <end position="404"/>
    </location>
</feature>
<dbReference type="SMART" id="SM00382">
    <property type="entry name" value="AAA"/>
    <property type="match status" value="1"/>
</dbReference>
<accession>A0A1T4M5S4</accession>
<dbReference type="InterPro" id="IPR000897">
    <property type="entry name" value="SRP54_GTPase_dom"/>
</dbReference>
<dbReference type="GO" id="GO:0006614">
    <property type="term" value="P:SRP-dependent cotranslational protein targeting to membrane"/>
    <property type="evidence" value="ECO:0007669"/>
    <property type="project" value="InterPro"/>
</dbReference>
<dbReference type="AlphaFoldDB" id="A0A1T4M5S4"/>
<keyword evidence="5" id="KW-1003">Cell membrane</keyword>
<evidence type="ECO:0000259" key="14">
    <source>
        <dbReference type="SMART" id="SM00382"/>
    </source>
</evidence>
<name>A0A1T4M5S4_TREPO</name>
<dbReference type="PANTHER" id="PTHR43134:SF3">
    <property type="entry name" value="FLAGELLAR BIOSYNTHESIS PROTEIN FLHF"/>
    <property type="match status" value="1"/>
</dbReference>
<keyword evidence="9" id="KW-0342">GTP-binding</keyword>
<keyword evidence="11" id="KW-1006">Bacterial flagellum protein export</keyword>
<dbReference type="FunFam" id="3.40.50.300:FF:000695">
    <property type="entry name" value="Flagellar biosynthesis regulator FlhF"/>
    <property type="match status" value="1"/>
</dbReference>
<dbReference type="STRING" id="261392.SAMN02745149_01852"/>
<evidence type="ECO:0000256" key="1">
    <source>
        <dbReference type="ARBA" id="ARBA00004413"/>
    </source>
</evidence>
<dbReference type="OrthoDB" id="9778554at2"/>
<dbReference type="GO" id="GO:0015031">
    <property type="term" value="P:protein transport"/>
    <property type="evidence" value="ECO:0007669"/>
    <property type="project" value="UniProtKB-KW"/>
</dbReference>
<keyword evidence="16" id="KW-0966">Cell projection</keyword>
<proteinExistence type="inferred from homology"/>
<evidence type="ECO:0000256" key="13">
    <source>
        <dbReference type="ARBA" id="ARBA00030866"/>
    </source>
</evidence>
<evidence type="ECO:0000256" key="7">
    <source>
        <dbReference type="ARBA" id="ARBA00022795"/>
    </source>
</evidence>
<dbReference type="GO" id="GO:0003924">
    <property type="term" value="F:GTPase activity"/>
    <property type="evidence" value="ECO:0007669"/>
    <property type="project" value="InterPro"/>
</dbReference>
<keyword evidence="8" id="KW-0653">Protein transport</keyword>
<dbReference type="RefSeq" id="WP_078933755.1">
    <property type="nucleotide sequence ID" value="NZ_FUWG01000014.1"/>
</dbReference>
<dbReference type="EMBL" id="FUWG01000014">
    <property type="protein sequence ID" value="SJZ62370.1"/>
    <property type="molecule type" value="Genomic_DNA"/>
</dbReference>
<evidence type="ECO:0000313" key="17">
    <source>
        <dbReference type="Proteomes" id="UP000190423"/>
    </source>
</evidence>
<keyword evidence="4" id="KW-0813">Transport</keyword>
<protein>
    <recommendedName>
        <fullName evidence="3">Flagellar biosynthesis protein FlhF</fullName>
    </recommendedName>
    <alternativeName>
        <fullName evidence="13">Flagella-associated GTP-binding protein</fullName>
    </alternativeName>
</protein>
<dbReference type="GO" id="GO:0005047">
    <property type="term" value="F:signal recognition particle binding"/>
    <property type="evidence" value="ECO:0007669"/>
    <property type="project" value="TreeGrafter"/>
</dbReference>
<keyword evidence="10" id="KW-0472">Membrane</keyword>
<dbReference type="GO" id="GO:0005886">
    <property type="term" value="C:plasma membrane"/>
    <property type="evidence" value="ECO:0007669"/>
    <property type="project" value="UniProtKB-SubCell"/>
</dbReference>
<evidence type="ECO:0000259" key="15">
    <source>
        <dbReference type="SMART" id="SM00962"/>
    </source>
</evidence>
<dbReference type="GO" id="GO:0044781">
    <property type="term" value="P:bacterial-type flagellum organization"/>
    <property type="evidence" value="ECO:0007669"/>
    <property type="project" value="UniProtKB-KW"/>
</dbReference>
<evidence type="ECO:0000256" key="6">
    <source>
        <dbReference type="ARBA" id="ARBA00022741"/>
    </source>
</evidence>
<evidence type="ECO:0000256" key="11">
    <source>
        <dbReference type="ARBA" id="ARBA00023225"/>
    </source>
</evidence>
<gene>
    <name evidence="16" type="ORF">SAMN02745149_01852</name>
</gene>
<evidence type="ECO:0000256" key="3">
    <source>
        <dbReference type="ARBA" id="ARBA00014919"/>
    </source>
</evidence>
<evidence type="ECO:0000256" key="12">
    <source>
        <dbReference type="ARBA" id="ARBA00025337"/>
    </source>
</evidence>
<keyword evidence="16" id="KW-0969">Cilium</keyword>
<comment type="subcellular location">
    <subcellularLocation>
        <location evidence="1">Cell membrane</location>
        <topology evidence="1">Peripheral membrane protein</topology>
        <orientation evidence="1">Cytoplasmic side</orientation>
    </subcellularLocation>
</comment>
<dbReference type="InterPro" id="IPR047040">
    <property type="entry name" value="FlhF__GTPase_dom"/>
</dbReference>
<evidence type="ECO:0000313" key="16">
    <source>
        <dbReference type="EMBL" id="SJZ62370.1"/>
    </source>
</evidence>
<evidence type="ECO:0000256" key="4">
    <source>
        <dbReference type="ARBA" id="ARBA00022448"/>
    </source>
</evidence>
<evidence type="ECO:0000256" key="10">
    <source>
        <dbReference type="ARBA" id="ARBA00023136"/>
    </source>
</evidence>
<evidence type="ECO:0000256" key="2">
    <source>
        <dbReference type="ARBA" id="ARBA00008531"/>
    </source>
</evidence>
<evidence type="ECO:0000256" key="8">
    <source>
        <dbReference type="ARBA" id="ARBA00022927"/>
    </source>
</evidence>
<dbReference type="SUPFAM" id="SSF52540">
    <property type="entry name" value="P-loop containing nucleoside triphosphate hydrolases"/>
    <property type="match status" value="1"/>
</dbReference>